<evidence type="ECO:0000256" key="2">
    <source>
        <dbReference type="ARBA" id="ARBA00023015"/>
    </source>
</evidence>
<evidence type="ECO:0000256" key="1">
    <source>
        <dbReference type="ARBA" id="ARBA00009437"/>
    </source>
</evidence>
<dbReference type="Proteomes" id="UP001520878">
    <property type="component" value="Unassembled WGS sequence"/>
</dbReference>
<dbReference type="CDD" id="cd08417">
    <property type="entry name" value="PBP2_Nitroaromatics_like"/>
    <property type="match status" value="1"/>
</dbReference>
<dbReference type="PANTHER" id="PTHR30118:SF6">
    <property type="entry name" value="HTH-TYPE TRANSCRIPTIONAL REGULATOR LEUO"/>
    <property type="match status" value="1"/>
</dbReference>
<keyword evidence="7" id="KW-1185">Reference proteome</keyword>
<dbReference type="InterPro" id="IPR036388">
    <property type="entry name" value="WH-like_DNA-bd_sf"/>
</dbReference>
<dbReference type="InterPro" id="IPR037402">
    <property type="entry name" value="YidZ_PBP2"/>
</dbReference>
<dbReference type="PANTHER" id="PTHR30118">
    <property type="entry name" value="HTH-TYPE TRANSCRIPTIONAL REGULATOR LEUO-RELATED"/>
    <property type="match status" value="1"/>
</dbReference>
<evidence type="ECO:0000256" key="3">
    <source>
        <dbReference type="ARBA" id="ARBA00023125"/>
    </source>
</evidence>
<dbReference type="InterPro" id="IPR036390">
    <property type="entry name" value="WH_DNA-bd_sf"/>
</dbReference>
<keyword evidence="3" id="KW-0238">DNA-binding</keyword>
<dbReference type="EMBL" id="JAJEWP010000002">
    <property type="protein sequence ID" value="MCC2616384.1"/>
    <property type="molecule type" value="Genomic_DNA"/>
</dbReference>
<dbReference type="Gene3D" id="3.40.190.10">
    <property type="entry name" value="Periplasmic binding protein-like II"/>
    <property type="match status" value="2"/>
</dbReference>
<dbReference type="Gene3D" id="1.10.10.10">
    <property type="entry name" value="Winged helix-like DNA-binding domain superfamily/Winged helix DNA-binding domain"/>
    <property type="match status" value="1"/>
</dbReference>
<dbReference type="InterPro" id="IPR050389">
    <property type="entry name" value="LysR-type_TF"/>
</dbReference>
<protein>
    <submittedName>
        <fullName evidence="6">LysR family transcriptional regulator</fullName>
    </submittedName>
</protein>
<organism evidence="6 7">
    <name type="scientific">Fluctibacter halophilus</name>
    <dbReference type="NCBI Taxonomy" id="226011"/>
    <lineage>
        <taxon>Bacteria</taxon>
        <taxon>Pseudomonadati</taxon>
        <taxon>Pseudomonadota</taxon>
        <taxon>Gammaproteobacteria</taxon>
        <taxon>Alteromonadales</taxon>
        <taxon>Alteromonadaceae</taxon>
        <taxon>Fluctibacter</taxon>
    </lineage>
</organism>
<proteinExistence type="inferred from homology"/>
<keyword evidence="2" id="KW-0805">Transcription regulation</keyword>
<comment type="caution">
    <text evidence="6">The sequence shown here is derived from an EMBL/GenBank/DDBJ whole genome shotgun (WGS) entry which is preliminary data.</text>
</comment>
<name>A0ABS8G7C8_9ALTE</name>
<dbReference type="Pfam" id="PF03466">
    <property type="entry name" value="LysR_substrate"/>
    <property type="match status" value="1"/>
</dbReference>
<dbReference type="SUPFAM" id="SSF46785">
    <property type="entry name" value="Winged helix' DNA-binding domain"/>
    <property type="match status" value="1"/>
</dbReference>
<evidence type="ECO:0000256" key="4">
    <source>
        <dbReference type="ARBA" id="ARBA00023163"/>
    </source>
</evidence>
<accession>A0ABS8G7C8</accession>
<evidence type="ECO:0000313" key="7">
    <source>
        <dbReference type="Proteomes" id="UP001520878"/>
    </source>
</evidence>
<keyword evidence="4" id="KW-0804">Transcription</keyword>
<evidence type="ECO:0000313" key="6">
    <source>
        <dbReference type="EMBL" id="MCC2616384.1"/>
    </source>
</evidence>
<gene>
    <name evidence="6" type="ORF">LJ739_09045</name>
</gene>
<dbReference type="InterPro" id="IPR005119">
    <property type="entry name" value="LysR_subst-bd"/>
</dbReference>
<dbReference type="RefSeq" id="WP_229159594.1">
    <property type="nucleotide sequence ID" value="NZ_JAJEWP010000002.1"/>
</dbReference>
<feature type="domain" description="HTH lysR-type" evidence="5">
    <location>
        <begin position="4"/>
        <end position="61"/>
    </location>
</feature>
<dbReference type="InterPro" id="IPR000847">
    <property type="entry name" value="LysR_HTH_N"/>
</dbReference>
<dbReference type="Pfam" id="PF00126">
    <property type="entry name" value="HTH_1"/>
    <property type="match status" value="1"/>
</dbReference>
<dbReference type="SUPFAM" id="SSF53850">
    <property type="entry name" value="Periplasmic binding protein-like II"/>
    <property type="match status" value="1"/>
</dbReference>
<reference evidence="6 7" key="1">
    <citation type="submission" date="2021-10" db="EMBL/GenBank/DDBJ databases">
        <title>Draft genome of Aestuariibacter halophilus JC2043.</title>
        <authorList>
            <person name="Emsley S.A."/>
            <person name="Pfannmuller K.M."/>
            <person name="Ushijima B."/>
            <person name="Saw J.H."/>
            <person name="Videau P."/>
        </authorList>
    </citation>
    <scope>NUCLEOTIDE SEQUENCE [LARGE SCALE GENOMIC DNA]</scope>
    <source>
        <strain evidence="6 7">JC2043</strain>
    </source>
</reference>
<comment type="similarity">
    <text evidence="1">Belongs to the LysR transcriptional regulatory family.</text>
</comment>
<sequence>MRPQELNLLMVFDAIMTERSITRAADRLAMTQPAVSNAVSRMRTAWKDDLFVKDGRNIKPTVYAQNLWSQVREPLMSLTDAIDPQQFDPGSARRTFRIAVADVVVDMAWSSMRQLIERDAPGINLYAIPYTIAGGDQMLEEAEVDLVIGASSVLSPSFRNDYLLTPIYVCAMRPEHMLAKENLSLEEFVAADHLLVSLSGDTTGYTDQALLEYGLKRRIACTVNHFSAVPKLLLNSNLISVVPISGISQALVSGELAATKPPVDITGQQIGMVWHKRQDNDAGLLWLRQHLKRIITHEMQTLTAQVLNRLCKNKGPDCANAANAMSSITQGIKKSTRVE</sequence>
<dbReference type="PROSITE" id="PS50931">
    <property type="entry name" value="HTH_LYSR"/>
    <property type="match status" value="1"/>
</dbReference>
<evidence type="ECO:0000259" key="5">
    <source>
        <dbReference type="PROSITE" id="PS50931"/>
    </source>
</evidence>